<evidence type="ECO:0000256" key="3">
    <source>
        <dbReference type="ARBA" id="ARBA00022452"/>
    </source>
</evidence>
<keyword evidence="5 9" id="KW-0798">TonB box</keyword>
<accession>A0A2S9JTU5</accession>
<dbReference type="SUPFAM" id="SSF56935">
    <property type="entry name" value="Porins"/>
    <property type="match status" value="1"/>
</dbReference>
<evidence type="ECO:0000256" key="7">
    <source>
        <dbReference type="ARBA" id="ARBA00023237"/>
    </source>
</evidence>
<name>A0A2S9JTU5_9SPHI</name>
<dbReference type="Proteomes" id="UP000238642">
    <property type="component" value="Unassembled WGS sequence"/>
</dbReference>
<evidence type="ECO:0000259" key="10">
    <source>
        <dbReference type="Pfam" id="PF00593"/>
    </source>
</evidence>
<dbReference type="Pfam" id="PF07715">
    <property type="entry name" value="Plug"/>
    <property type="match status" value="1"/>
</dbReference>
<dbReference type="InterPro" id="IPR039426">
    <property type="entry name" value="TonB-dep_rcpt-like"/>
</dbReference>
<keyword evidence="7 8" id="KW-0998">Cell outer membrane</keyword>
<keyword evidence="6 8" id="KW-0472">Membrane</keyword>
<dbReference type="GO" id="GO:0009279">
    <property type="term" value="C:cell outer membrane"/>
    <property type="evidence" value="ECO:0007669"/>
    <property type="project" value="UniProtKB-SubCell"/>
</dbReference>
<sequence length="1056" mass="118930">MMRIVLLGCMMIMMTFVQGQVLIKGVVKDSLDNGLTNVTVLEQKSGRRVMTDQLGKFELITVNDSGNLVFQHVGYRERMKAFDPNARELLIILDAKVSEIEEVIISTGYQHVPKERSTGSFATVSGELFNQQVGTDILSRLPAIANSVVMDAGRSQGAPQMMVRGLSTINGPKSPLIVVDNFPYDGDINNINPNIVENITILKDAAASSIWGARAANGVIVITTKKGTFNKETTIDLNSMLMIGERPDLYYIPQMAASDFVEMEQELYRRGFYRSKLNSASKPLISPVVDLLDLVDQGMVSKEDAFAQMDKWKTIDTRDQFDRYVYKPSFTQQYFLSASGGSPAFSWISSIGYDRDVQSLGGTYQRLNLRFQNTYNITDKLSLTTDLYYTLARNRSGREGYTNVPSLLPYMEIADESGNALAIPRGNRKSFLDSFGDGQLLDWSYYPLTDWKYQSRNNNATDLLGKVELQYEITAGLSAGFNYQYERQGALSSTLADEDSYMARDYINRFTQFKNGGVEYIVPRGAILDKGSQTLIANNIRGRLNYNKEVGRGHIAAIAGIEVRSANRQSYTDRFYGYNANNMTVGNIDYRHTYPNVITGGATYIQNNQSIGETDTRFVSQFANAAYSYDNRYTVSASMRRDASNLFGLKTNEQWNPFWSAGLAWKLSNENFYRSDLIPYLNVRGTYGFSGNVDPSMVAVNTVTYANPSVFTGIPFARYTNFYNPQLKWETSKMMNLAIDFRTKNSRLSGAVEYYRKWGKNLFGQAPIDLTTGINPSMQRNVANMRGHGVDVELTTINIDRPTFQWRTVVNFSLYKDAITSYHLPRTLAQQYVNVAAPPISGIEGKPVYAIYAYKWAGLDPATGEAQGLLNGEISKDYASIVGVGTKEEDLAYFGSAIPTRYGNILNAFSYGAFNLQVGITYKQGYWFRRSSINYTDLFNNGRGHSDYSMRWQNPGDERITSVPANLYSTNNNRDRFYEGSSVLVEKGDHLRLQYIRLAYDLPRLKSWNSLQLYFNMQNVGLLWKANKAGIDPDFSLGRNRLVTPRTWSFGIKIKI</sequence>
<dbReference type="NCBIfam" id="TIGR04057">
    <property type="entry name" value="SusC_RagA_signa"/>
    <property type="match status" value="1"/>
</dbReference>
<dbReference type="RefSeq" id="WP_105723769.1">
    <property type="nucleotide sequence ID" value="NZ_PVBS01000001.1"/>
</dbReference>
<gene>
    <name evidence="12" type="ORF">C5749_05600</name>
</gene>
<dbReference type="Pfam" id="PF13715">
    <property type="entry name" value="CarbopepD_reg_2"/>
    <property type="match status" value="1"/>
</dbReference>
<feature type="domain" description="TonB-dependent receptor plug" evidence="11">
    <location>
        <begin position="114"/>
        <end position="219"/>
    </location>
</feature>
<evidence type="ECO:0000256" key="5">
    <source>
        <dbReference type="ARBA" id="ARBA00023077"/>
    </source>
</evidence>
<dbReference type="InterPro" id="IPR000531">
    <property type="entry name" value="Beta-barrel_TonB"/>
</dbReference>
<keyword evidence="2 8" id="KW-0813">Transport</keyword>
<dbReference type="InterPro" id="IPR037066">
    <property type="entry name" value="Plug_dom_sf"/>
</dbReference>
<evidence type="ECO:0000256" key="6">
    <source>
        <dbReference type="ARBA" id="ARBA00023136"/>
    </source>
</evidence>
<feature type="domain" description="TonB-dependent receptor-like beta-barrel" evidence="10">
    <location>
        <begin position="426"/>
        <end position="922"/>
    </location>
</feature>
<comment type="subcellular location">
    <subcellularLocation>
        <location evidence="1 8">Cell outer membrane</location>
        <topology evidence="1 8">Multi-pass membrane protein</topology>
    </subcellularLocation>
</comment>
<evidence type="ECO:0008006" key="14">
    <source>
        <dbReference type="Google" id="ProtNLM"/>
    </source>
</evidence>
<organism evidence="12 13">
    <name type="scientific">Sphingobacterium gobiense</name>
    <dbReference type="NCBI Taxonomy" id="1382456"/>
    <lineage>
        <taxon>Bacteria</taxon>
        <taxon>Pseudomonadati</taxon>
        <taxon>Bacteroidota</taxon>
        <taxon>Sphingobacteriia</taxon>
        <taxon>Sphingobacteriales</taxon>
        <taxon>Sphingobacteriaceae</taxon>
        <taxon>Sphingobacterium</taxon>
    </lineage>
</organism>
<dbReference type="InterPro" id="IPR008969">
    <property type="entry name" value="CarboxyPept-like_regulatory"/>
</dbReference>
<reference evidence="12 13" key="1">
    <citation type="submission" date="2018-02" db="EMBL/GenBank/DDBJ databases">
        <title>The draft genome of Sphingobacterium gobiense H7.</title>
        <authorList>
            <person name="Li L."/>
            <person name="Liu L."/>
            <person name="Zhang X."/>
            <person name="Wang T."/>
            <person name="Liang L."/>
        </authorList>
    </citation>
    <scope>NUCLEOTIDE SEQUENCE [LARGE SCALE GENOMIC DNA]</scope>
    <source>
        <strain evidence="12 13">ACCC 05757</strain>
    </source>
</reference>
<dbReference type="EMBL" id="PVBS01000001">
    <property type="protein sequence ID" value="PRD56706.1"/>
    <property type="molecule type" value="Genomic_DNA"/>
</dbReference>
<evidence type="ECO:0000259" key="11">
    <source>
        <dbReference type="Pfam" id="PF07715"/>
    </source>
</evidence>
<evidence type="ECO:0000256" key="4">
    <source>
        <dbReference type="ARBA" id="ARBA00022692"/>
    </source>
</evidence>
<proteinExistence type="inferred from homology"/>
<comment type="similarity">
    <text evidence="8 9">Belongs to the TonB-dependent receptor family.</text>
</comment>
<evidence type="ECO:0000313" key="13">
    <source>
        <dbReference type="Proteomes" id="UP000238642"/>
    </source>
</evidence>
<dbReference type="PROSITE" id="PS52016">
    <property type="entry name" value="TONB_DEPENDENT_REC_3"/>
    <property type="match status" value="1"/>
</dbReference>
<keyword evidence="4 8" id="KW-0812">Transmembrane</keyword>
<dbReference type="InterPro" id="IPR036942">
    <property type="entry name" value="Beta-barrel_TonB_sf"/>
</dbReference>
<evidence type="ECO:0000256" key="2">
    <source>
        <dbReference type="ARBA" id="ARBA00022448"/>
    </source>
</evidence>
<evidence type="ECO:0000256" key="8">
    <source>
        <dbReference type="PROSITE-ProRule" id="PRU01360"/>
    </source>
</evidence>
<dbReference type="AlphaFoldDB" id="A0A2S9JTU5"/>
<dbReference type="InterPro" id="IPR023997">
    <property type="entry name" value="TonB-dep_OMP_SusC/RagA_CS"/>
</dbReference>
<protein>
    <recommendedName>
        <fullName evidence="14">SusC/RagA family TonB-linked outer membrane protein</fullName>
    </recommendedName>
</protein>
<dbReference type="InterPro" id="IPR012910">
    <property type="entry name" value="Plug_dom"/>
</dbReference>
<dbReference type="Gene3D" id="2.170.130.10">
    <property type="entry name" value="TonB-dependent receptor, plug domain"/>
    <property type="match status" value="1"/>
</dbReference>
<dbReference type="NCBIfam" id="TIGR04056">
    <property type="entry name" value="OMP_RagA_SusC"/>
    <property type="match status" value="1"/>
</dbReference>
<comment type="caution">
    <text evidence="12">The sequence shown here is derived from an EMBL/GenBank/DDBJ whole genome shotgun (WGS) entry which is preliminary data.</text>
</comment>
<dbReference type="Gene3D" id="2.40.170.20">
    <property type="entry name" value="TonB-dependent receptor, beta-barrel domain"/>
    <property type="match status" value="1"/>
</dbReference>
<evidence type="ECO:0000256" key="9">
    <source>
        <dbReference type="RuleBase" id="RU003357"/>
    </source>
</evidence>
<evidence type="ECO:0000256" key="1">
    <source>
        <dbReference type="ARBA" id="ARBA00004571"/>
    </source>
</evidence>
<dbReference type="OrthoDB" id="9768177at2"/>
<evidence type="ECO:0000313" key="12">
    <source>
        <dbReference type="EMBL" id="PRD56706.1"/>
    </source>
</evidence>
<dbReference type="InterPro" id="IPR023996">
    <property type="entry name" value="TonB-dep_OMP_SusC/RagA"/>
</dbReference>
<keyword evidence="13" id="KW-1185">Reference proteome</keyword>
<dbReference type="Pfam" id="PF00593">
    <property type="entry name" value="TonB_dep_Rec_b-barrel"/>
    <property type="match status" value="1"/>
</dbReference>
<dbReference type="SUPFAM" id="SSF49464">
    <property type="entry name" value="Carboxypeptidase regulatory domain-like"/>
    <property type="match status" value="1"/>
</dbReference>
<keyword evidence="3 8" id="KW-1134">Transmembrane beta strand</keyword>